<dbReference type="InterPro" id="IPR007130">
    <property type="entry name" value="DAGAT"/>
</dbReference>
<protein>
    <recommendedName>
        <fullName evidence="4">Serine aminopeptidase S33 domain-containing protein</fullName>
    </recommendedName>
</protein>
<dbReference type="Proteomes" id="UP000236630">
    <property type="component" value="Unassembled WGS sequence"/>
</dbReference>
<comment type="caution">
    <text evidence="5">The sequence shown here is derived from an EMBL/GenBank/DDBJ whole genome shotgun (WGS) entry which is preliminary data.</text>
</comment>
<dbReference type="CDD" id="cd07987">
    <property type="entry name" value="LPLAT_MGAT-like"/>
    <property type="match status" value="1"/>
</dbReference>
<accession>A0A2H5QG77</accession>
<evidence type="ECO:0000256" key="3">
    <source>
        <dbReference type="ARBA" id="ARBA00023315"/>
    </source>
</evidence>
<dbReference type="Gene3D" id="3.40.50.1820">
    <property type="entry name" value="alpha/beta hydrolase"/>
    <property type="match status" value="1"/>
</dbReference>
<dbReference type="PANTHER" id="PTHR22753">
    <property type="entry name" value="TRANSMEMBRANE PROTEIN 68"/>
    <property type="match status" value="1"/>
</dbReference>
<dbReference type="GO" id="GO:0016020">
    <property type="term" value="C:membrane"/>
    <property type="evidence" value="ECO:0007669"/>
    <property type="project" value="TreeGrafter"/>
</dbReference>
<dbReference type="Pfam" id="PF12146">
    <property type="entry name" value="Hydrolase_4"/>
    <property type="match status" value="1"/>
</dbReference>
<gene>
    <name evidence="5" type="ORF">CUMW_227240</name>
</gene>
<keyword evidence="2" id="KW-0808">Transferase</keyword>
<keyword evidence="3" id="KW-0012">Acyltransferase</keyword>
<dbReference type="SUPFAM" id="SSF53474">
    <property type="entry name" value="alpha/beta-Hydrolases"/>
    <property type="match status" value="1"/>
</dbReference>
<sequence length="639" mass="71494">MATTAGACFFAAGSFQAFRPSPRRVAATTKTTARFAEMNVEGTRKGLRDYFEESKVMIKSDGGPPRWFSPLETGARSHDSPLLLFLPGIDGDLDWLGTITRLESLIKLVEKTVRSEVKRSPNRPIYLVGESLGACIALAVASCNPDVDLVLILANPATSFSKSQLQTVLPLLEVIPDHFHLSLRYVLSSMTGDLLKRVSGILVRGQTLQQTVGGLCQDSVALPLYLSVLTDILPQETLIWKLQMLKTASTFVNARLHAVEAQTLILSSGRDQLLPSLEEGERLFHALPNGEIRRAGDSGHFLFLEDGIDLASAIKGSYFYRRGKYLDCVSDYVPLTPSEFNKLNLILSPVTLSTLEDGMIVRGLGGIPMEGPVLIVGYHMLLGIELIPLVCQFFIQRKIILRGMAHPMLFVKLKDGRLLDSFPFDQIGIFGGVPVSAVNFYKLLSLKSHILLYPGGIREALHRKGEEYKLFWPEQSEFIRMAARFGAKIVPFGVVGEDDFGDVLLDYDDQIKIPFMKSIIEEFTNSVGNLRTETRGEVANQDLHFPMFLPKVPGRFYYYFGKPIETEGRKQELRDKGKAHELYLQVQDEIEKNIAFLKEKREKDPYRSVLSRLAYQAAHGTVVHLQWQKLPCVKNGNYH</sequence>
<dbReference type="GO" id="GO:0004144">
    <property type="term" value="F:diacylglycerol O-acyltransferase activity"/>
    <property type="evidence" value="ECO:0007669"/>
    <property type="project" value="UniProtKB-ARBA"/>
</dbReference>
<reference evidence="5 6" key="1">
    <citation type="journal article" date="2017" name="Front. Genet.">
        <title>Draft sequencing of the heterozygous diploid genome of Satsuma (Citrus unshiu Marc.) using a hybrid assembly approach.</title>
        <authorList>
            <person name="Shimizu T."/>
            <person name="Tanizawa Y."/>
            <person name="Mochizuki T."/>
            <person name="Nagasaki H."/>
            <person name="Yoshioka T."/>
            <person name="Toyoda A."/>
            <person name="Fujiyama A."/>
            <person name="Kaminuma E."/>
            <person name="Nakamura Y."/>
        </authorList>
    </citation>
    <scope>NUCLEOTIDE SEQUENCE [LARGE SCALE GENOMIC DNA]</scope>
    <source>
        <strain evidence="6">cv. Miyagawa wase</strain>
    </source>
</reference>
<keyword evidence="6" id="KW-1185">Reference proteome</keyword>
<comment type="similarity">
    <text evidence="1">Belongs to the diacylglycerol acyltransferase family.</text>
</comment>
<dbReference type="PANTHER" id="PTHR22753:SF24">
    <property type="entry name" value="ESTERASE_LIPASE_THIOESTERASE FAMILY PROTEIN"/>
    <property type="match status" value="1"/>
</dbReference>
<dbReference type="GO" id="GO:0019432">
    <property type="term" value="P:triglyceride biosynthetic process"/>
    <property type="evidence" value="ECO:0007669"/>
    <property type="project" value="UniProtKB-ARBA"/>
</dbReference>
<feature type="domain" description="Serine aminopeptidase S33" evidence="4">
    <location>
        <begin position="99"/>
        <end position="288"/>
    </location>
</feature>
<evidence type="ECO:0000313" key="6">
    <source>
        <dbReference type="Proteomes" id="UP000236630"/>
    </source>
</evidence>
<proteinExistence type="inferred from homology"/>
<evidence type="ECO:0000259" key="4">
    <source>
        <dbReference type="Pfam" id="PF12146"/>
    </source>
</evidence>
<dbReference type="InterPro" id="IPR029058">
    <property type="entry name" value="AB_hydrolase_fold"/>
</dbReference>
<dbReference type="EMBL" id="BDQV01000363">
    <property type="protein sequence ID" value="GAY63640.1"/>
    <property type="molecule type" value="Genomic_DNA"/>
</dbReference>
<evidence type="ECO:0000256" key="1">
    <source>
        <dbReference type="ARBA" id="ARBA00005420"/>
    </source>
</evidence>
<evidence type="ECO:0000313" key="5">
    <source>
        <dbReference type="EMBL" id="GAY63640.1"/>
    </source>
</evidence>
<dbReference type="InterPro" id="IPR022742">
    <property type="entry name" value="Hydrolase_4"/>
</dbReference>
<dbReference type="Pfam" id="PF03982">
    <property type="entry name" value="DAGAT"/>
    <property type="match status" value="1"/>
</dbReference>
<name>A0A2H5QG77_CITUN</name>
<organism evidence="5 6">
    <name type="scientific">Citrus unshiu</name>
    <name type="common">Satsuma mandarin</name>
    <name type="synonym">Citrus nobilis var. unshiu</name>
    <dbReference type="NCBI Taxonomy" id="55188"/>
    <lineage>
        <taxon>Eukaryota</taxon>
        <taxon>Viridiplantae</taxon>
        <taxon>Streptophyta</taxon>
        <taxon>Embryophyta</taxon>
        <taxon>Tracheophyta</taxon>
        <taxon>Spermatophyta</taxon>
        <taxon>Magnoliopsida</taxon>
        <taxon>eudicotyledons</taxon>
        <taxon>Gunneridae</taxon>
        <taxon>Pentapetalae</taxon>
        <taxon>rosids</taxon>
        <taxon>malvids</taxon>
        <taxon>Sapindales</taxon>
        <taxon>Rutaceae</taxon>
        <taxon>Aurantioideae</taxon>
        <taxon>Citrus</taxon>
    </lineage>
</organism>
<evidence type="ECO:0000256" key="2">
    <source>
        <dbReference type="ARBA" id="ARBA00022679"/>
    </source>
</evidence>
<dbReference type="AlphaFoldDB" id="A0A2H5QG77"/>